<dbReference type="Pfam" id="PF11732">
    <property type="entry name" value="Thoc2"/>
    <property type="match status" value="1"/>
</dbReference>
<reference evidence="10" key="1">
    <citation type="submission" date="2020-06" db="EMBL/GenBank/DDBJ databases">
        <authorList>
            <person name="Ji K."/>
            <person name="Li J."/>
        </authorList>
    </citation>
    <scope>NUCLEOTIDE SEQUENCE</scope>
    <source>
        <strain evidence="10">JKM2019</strain>
        <tissue evidence="10">Whole body</tissue>
    </source>
</reference>
<feature type="compositionally biased region" description="Low complexity" evidence="6">
    <location>
        <begin position="1400"/>
        <end position="1414"/>
    </location>
</feature>
<sequence>MVTTMSTMPALLKKDNKTEIIKHCSSLNDVDVLRQTIYHLGLQVVHGEVIADLAVSTFYEIIKSNEQITSILSDVITILDIESQVLGQIDSNKRENFIEFLKLANNNIVSDWLLKERLDYSTLADAKVINNEKAASTKFIKLKTKLYYKQQKFNLFREESEGYSKLFTELCQDGQFDPDYMLNTIKSLIGCFNLDPNRVLDIILECFEARLYLRDSFLKLIKNFSNNPVTLNQILAFKFSFYNDSDNGIEDPSALYDVVALLLHNNLIHIESLYPYLSPSDSKICEIYQNDINEAKNFPKKISAILSVEGAKHEDINIFEEVRSQHINGNQKLGFILALLKLGDWPNAQRLMQMLPEYFAISYPDIGDALSQLIHYLIGPLYKRMSTLPSVLSTRIHLPDGNYSFEPIENMNEFRTKIMPMILTFGPYLYRDPMLMTKLLRIIRSALQANFNDFRYEIINLLNVTILPSFSLIESNSALGEELWSLMRLFPYNERFLLYNIWKVEPTNPLLIKMKCFTMRRIKYIMKRISKDKDSIKQSGRSIGKLSHSNPTFLFEYMLGQIQSYDNLIGPVVDSLKYLSSVSYDVLLFCVIEALSNPSREHSKHEGTSISPWLLSLANFCGSAIKKYQIELPGLLQFVANQLKLGKCLDLLILKEIVQKMTGIETSEEMTNEQIEALSGGELLRTEGGSFNQIRNIKKSTLRLKEALLENNLAMPLCILMAQQRNCIVFQSENTHLKLIGKLYDQCQETLVQYGNFLSNSLTIDDYKRRLPSLKELLLEYHLSPDVTFFLMRPMISHDITSVFEELVAQRTGEKSKQVLFECFNQASEMVLNPMVESIKPALSSQVSIDLNARFFISFWTLTMYDLQVPEKSYLRERNKINQQIQILEDSKDMVISKKRKEKDRLISIITKLTNEAQQQNEHVTKVMHRLENEKKHWFESNVNKIDVTTNFLQHCLIPRCKFTALDALYCARFVHFLHCLKTPNFSTLICLDRIFGDISNTMSSCTENEANHYGRFLCAILVIVMRWHKDIKVFEVECAKYPGFVTKFCEKDPVHIDYESYRHVCHKWHYRLTKAFILCLDSGDYIQIRNSLIVLTKLLPHFPVMISFAQAIERRLEKIRTEEKEKRPDLFVLATGYSGQLKSRKGTFIPESEFHEKESKKMQSSNSSSFHQQQQAQQQKDSDGSQNQSQAKSEMTTIEIKKESYRGDDAQKLSSSNSSKSSKSSSSKTSSSRIVEPETTMESSSKKYKSESMTRIKKSEEKTSSLSISSHSANSKDQSTVASIKIESRASSASSSPKRGDYRINKDDIDSSINNDYRKRKLESTRGSTERDLTINDKRFKESEMAHPASSLSQPTRSASHEKKSSLRKRQTKDSTPSSTIQEAPDMMKQVRKTKDDSSGSSRKNASESSSSKRQSRRYKTDVDK</sequence>
<feature type="domain" description="THO complex subunit 2 N-terminal" evidence="9">
    <location>
        <begin position="20"/>
        <end position="394"/>
    </location>
</feature>
<evidence type="ECO:0000256" key="3">
    <source>
        <dbReference type="ARBA" id="ARBA00019596"/>
    </source>
</evidence>
<evidence type="ECO:0000256" key="5">
    <source>
        <dbReference type="ARBA" id="ARBA00047033"/>
    </source>
</evidence>
<evidence type="ECO:0000259" key="9">
    <source>
        <dbReference type="Pfam" id="PF16134"/>
    </source>
</evidence>
<dbReference type="GO" id="GO:0000445">
    <property type="term" value="C:THO complex part of transcription export complex"/>
    <property type="evidence" value="ECO:0007669"/>
    <property type="project" value="TreeGrafter"/>
</dbReference>
<evidence type="ECO:0000256" key="1">
    <source>
        <dbReference type="ARBA" id="ARBA00004123"/>
    </source>
</evidence>
<organism evidence="10">
    <name type="scientific">Dermatophagoides farinae</name>
    <name type="common">American house dust mite</name>
    <dbReference type="NCBI Taxonomy" id="6954"/>
    <lineage>
        <taxon>Eukaryota</taxon>
        <taxon>Metazoa</taxon>
        <taxon>Ecdysozoa</taxon>
        <taxon>Arthropoda</taxon>
        <taxon>Chelicerata</taxon>
        <taxon>Arachnida</taxon>
        <taxon>Acari</taxon>
        <taxon>Acariformes</taxon>
        <taxon>Sarcoptiformes</taxon>
        <taxon>Astigmata</taxon>
        <taxon>Psoroptidia</taxon>
        <taxon>Analgoidea</taxon>
        <taxon>Pyroglyphidae</taxon>
        <taxon>Dermatophagoidinae</taxon>
        <taxon>Dermatophagoides</taxon>
    </lineage>
</organism>
<dbReference type="Pfam" id="PF11262">
    <property type="entry name" value="Tho2"/>
    <property type="match status" value="1"/>
</dbReference>
<evidence type="ECO:0000256" key="4">
    <source>
        <dbReference type="ARBA" id="ARBA00023242"/>
    </source>
</evidence>
<feature type="compositionally biased region" description="Basic and acidic residues" evidence="6">
    <location>
        <begin position="1323"/>
        <end position="1346"/>
    </location>
</feature>
<dbReference type="PANTHER" id="PTHR21597:SF0">
    <property type="entry name" value="THO COMPLEX SUBUNIT 2"/>
    <property type="match status" value="1"/>
</dbReference>
<feature type="compositionally biased region" description="Basic and acidic residues" evidence="6">
    <location>
        <begin position="1299"/>
        <end position="1310"/>
    </location>
</feature>
<comment type="subunit">
    <text evidence="5">Component of the THO subcomplex, which is composed of THOC1, THOC2, THOC3, THOC5, THOC6 and THOC7. The THO subcomplex interacts with DDX39B to form the THO-DDX39B complex which multimerizes into a 28-subunit tetrameric assembly. Component of the transcription/export (TREX) complex at least composed of ALYREF/THOC4, DDX39B, SARNP/CIP29, CHTOP and the THO subcomplex; in the complex interacts with THOC1, THOC3, THOC5, THOC7 and DDX39B. TREX seems to have a dynamic structure involving ATP-dependent remodeling. Interacts with POLDIP3 and ZC3H11A.</text>
</comment>
<dbReference type="OrthoDB" id="29024at2759"/>
<dbReference type="InterPro" id="IPR032302">
    <property type="entry name" value="THOC2_N"/>
</dbReference>
<dbReference type="GO" id="GO:0003729">
    <property type="term" value="F:mRNA binding"/>
    <property type="evidence" value="ECO:0007669"/>
    <property type="project" value="TreeGrafter"/>
</dbReference>
<comment type="caution">
    <text evidence="10">The sequence shown here is derived from an EMBL/GenBank/DDBJ whole genome shotgun (WGS) entry which is preliminary data.</text>
</comment>
<dbReference type="InterPro" id="IPR021418">
    <property type="entry name" value="THO_THOC2_C"/>
</dbReference>
<dbReference type="GO" id="GO:0006406">
    <property type="term" value="P:mRNA export from nucleus"/>
    <property type="evidence" value="ECO:0007669"/>
    <property type="project" value="InterPro"/>
</dbReference>
<feature type="domain" description="THO complex subunit 2 N-terminal" evidence="9">
    <location>
        <begin position="406"/>
        <end position="533"/>
    </location>
</feature>
<name>A0A9D4SJ81_DERFA</name>
<feature type="compositionally biased region" description="Low complexity" evidence="6">
    <location>
        <begin position="1215"/>
        <end position="1244"/>
    </location>
</feature>
<evidence type="ECO:0000313" key="10">
    <source>
        <dbReference type="EMBL" id="KAH7643927.1"/>
    </source>
</evidence>
<proteinExistence type="inferred from homology"/>
<feature type="compositionally biased region" description="Low complexity" evidence="6">
    <location>
        <begin position="1163"/>
        <end position="1180"/>
    </location>
</feature>
<dbReference type="GO" id="GO:0006397">
    <property type="term" value="P:mRNA processing"/>
    <property type="evidence" value="ECO:0007669"/>
    <property type="project" value="InterPro"/>
</dbReference>
<dbReference type="EMBL" id="SDOV01000002">
    <property type="protein sequence ID" value="KAH7643927.1"/>
    <property type="molecule type" value="Genomic_DNA"/>
</dbReference>
<feature type="domain" description="THO complex subunitTHOC2 C-terminal" evidence="7">
    <location>
        <begin position="851"/>
        <end position="1142"/>
    </location>
</feature>
<dbReference type="InterPro" id="IPR021726">
    <property type="entry name" value="THO_THOC2_N"/>
</dbReference>
<comment type="subcellular location">
    <subcellularLocation>
        <location evidence="1">Nucleus</location>
    </subcellularLocation>
</comment>
<evidence type="ECO:0000259" key="7">
    <source>
        <dbReference type="Pfam" id="PF11262"/>
    </source>
</evidence>
<gene>
    <name evidence="10" type="ORF">HUG17_6289</name>
</gene>
<dbReference type="Proteomes" id="UP000828236">
    <property type="component" value="Unassembled WGS sequence"/>
</dbReference>
<feature type="compositionally biased region" description="Low complexity" evidence="6">
    <location>
        <begin position="1265"/>
        <end position="1277"/>
    </location>
</feature>
<dbReference type="InterPro" id="IPR040007">
    <property type="entry name" value="Tho2"/>
</dbReference>
<feature type="domain" description="THO complex subunitTHOC2 N-terminal" evidence="8">
    <location>
        <begin position="543"/>
        <end position="618"/>
    </location>
</feature>
<evidence type="ECO:0000256" key="2">
    <source>
        <dbReference type="ARBA" id="ARBA00007857"/>
    </source>
</evidence>
<dbReference type="PANTHER" id="PTHR21597">
    <property type="entry name" value="THO2 PROTEIN"/>
    <property type="match status" value="1"/>
</dbReference>
<accession>A0A9D4SJ81</accession>
<evidence type="ECO:0000259" key="8">
    <source>
        <dbReference type="Pfam" id="PF11732"/>
    </source>
</evidence>
<evidence type="ECO:0000256" key="6">
    <source>
        <dbReference type="SAM" id="MobiDB-lite"/>
    </source>
</evidence>
<feature type="compositionally biased region" description="Low complexity" evidence="6">
    <location>
        <begin position="1284"/>
        <end position="1298"/>
    </location>
</feature>
<comment type="similarity">
    <text evidence="2">Belongs to the THOC2 family.</text>
</comment>
<feature type="compositionally biased region" description="Basic and acidic residues" evidence="6">
    <location>
        <begin position="1245"/>
        <end position="1264"/>
    </location>
</feature>
<keyword evidence="4" id="KW-0539">Nucleus</keyword>
<protein>
    <recommendedName>
        <fullName evidence="3">THO complex subunit 2</fullName>
    </recommendedName>
</protein>
<feature type="compositionally biased region" description="Polar residues" evidence="6">
    <location>
        <begin position="1188"/>
        <end position="1197"/>
    </location>
</feature>
<feature type="compositionally biased region" description="Basic and acidic residues" evidence="6">
    <location>
        <begin position="1200"/>
        <end position="1212"/>
    </location>
</feature>
<dbReference type="Pfam" id="PF16134">
    <property type="entry name" value="THOC2_N"/>
    <property type="match status" value="2"/>
</dbReference>
<feature type="region of interest" description="Disordered" evidence="6">
    <location>
        <begin position="1155"/>
        <end position="1426"/>
    </location>
</feature>
<reference evidence="10" key="2">
    <citation type="journal article" date="2021" name="World Allergy Organ. J.">
        <title>Chromosome-level assembly of Dermatophagoides farinae genome and transcriptome reveals two novel allergens Der f 37 and Der f 39.</title>
        <authorList>
            <person name="Chen J."/>
            <person name="Cai Z."/>
            <person name="Fan D."/>
            <person name="Hu J."/>
            <person name="Hou Y."/>
            <person name="He Y."/>
            <person name="Zhang Z."/>
            <person name="Zhao Z."/>
            <person name="Gao P."/>
            <person name="Hu W."/>
            <person name="Sun J."/>
            <person name="Li J."/>
            <person name="Ji K."/>
        </authorList>
    </citation>
    <scope>NUCLEOTIDE SEQUENCE</scope>
    <source>
        <strain evidence="10">JKM2019</strain>
    </source>
</reference>